<dbReference type="EMBL" id="JAHQIW010006477">
    <property type="protein sequence ID" value="KAJ1369291.1"/>
    <property type="molecule type" value="Genomic_DNA"/>
</dbReference>
<keyword evidence="3" id="KW-1185">Reference proteome</keyword>
<evidence type="ECO:0000256" key="1">
    <source>
        <dbReference type="SAM" id="MobiDB-lite"/>
    </source>
</evidence>
<feature type="region of interest" description="Disordered" evidence="1">
    <location>
        <begin position="1"/>
        <end position="31"/>
    </location>
</feature>
<evidence type="ECO:0000313" key="3">
    <source>
        <dbReference type="Proteomes" id="UP001196413"/>
    </source>
</evidence>
<protein>
    <submittedName>
        <fullName evidence="2">Uncharacterized protein</fullName>
    </submittedName>
</protein>
<proteinExistence type="predicted"/>
<accession>A0AAD5WGP2</accession>
<gene>
    <name evidence="2" type="ORF">KIN20_030710</name>
</gene>
<name>A0AAD5WGP2_PARTN</name>
<sequence length="66" mass="7305">MISTTLLSPGQTTTDLQQKATSDSVHSSDNLTSSTVLVVRLERTMLRKSRSIMTLIFNRAKVKGPR</sequence>
<reference evidence="2" key="1">
    <citation type="submission" date="2021-06" db="EMBL/GenBank/DDBJ databases">
        <title>Parelaphostrongylus tenuis whole genome reference sequence.</title>
        <authorList>
            <person name="Garwood T.J."/>
            <person name="Larsen P.A."/>
            <person name="Fountain-Jones N.M."/>
            <person name="Garbe J.R."/>
            <person name="Macchietto M.G."/>
            <person name="Kania S.A."/>
            <person name="Gerhold R.W."/>
            <person name="Richards J.E."/>
            <person name="Wolf T.M."/>
        </authorList>
    </citation>
    <scope>NUCLEOTIDE SEQUENCE</scope>
    <source>
        <strain evidence="2">MNPRO001-30</strain>
        <tissue evidence="2">Meninges</tissue>
    </source>
</reference>
<dbReference type="AlphaFoldDB" id="A0AAD5WGP2"/>
<comment type="caution">
    <text evidence="2">The sequence shown here is derived from an EMBL/GenBank/DDBJ whole genome shotgun (WGS) entry which is preliminary data.</text>
</comment>
<dbReference type="Proteomes" id="UP001196413">
    <property type="component" value="Unassembled WGS sequence"/>
</dbReference>
<organism evidence="2 3">
    <name type="scientific">Parelaphostrongylus tenuis</name>
    <name type="common">Meningeal worm</name>
    <dbReference type="NCBI Taxonomy" id="148309"/>
    <lineage>
        <taxon>Eukaryota</taxon>
        <taxon>Metazoa</taxon>
        <taxon>Ecdysozoa</taxon>
        <taxon>Nematoda</taxon>
        <taxon>Chromadorea</taxon>
        <taxon>Rhabditida</taxon>
        <taxon>Rhabditina</taxon>
        <taxon>Rhabditomorpha</taxon>
        <taxon>Strongyloidea</taxon>
        <taxon>Metastrongylidae</taxon>
        <taxon>Parelaphostrongylus</taxon>
    </lineage>
</organism>
<evidence type="ECO:0000313" key="2">
    <source>
        <dbReference type="EMBL" id="KAJ1369291.1"/>
    </source>
</evidence>